<dbReference type="RefSeq" id="WP_073125209.1">
    <property type="nucleotide sequence ID" value="NZ_BAABCH010000102.1"/>
</dbReference>
<proteinExistence type="predicted"/>
<protein>
    <submittedName>
        <fullName evidence="5">Vancomycin resistance protein YoaR, contains peptidoglycan-binding and VanW domains</fullName>
    </submittedName>
</protein>
<dbReference type="InterPro" id="IPR052913">
    <property type="entry name" value="Glycopeptide_resist_protein"/>
</dbReference>
<dbReference type="PANTHER" id="PTHR35788:SF1">
    <property type="entry name" value="EXPORTED PROTEIN"/>
    <property type="match status" value="1"/>
</dbReference>
<sequence length="495" mass="54847">MGNNRKNVFILIGVLVGVLVLFSGITFMQIRGEKIAKNTYISGVSVGGKTREEAKSLLSKEYKLENISFEYNDRKWSVPHKDIDLSYDLDDTVKKAYGLNRNNNIFKNIVKTTKTNFGEKNHITVTFDYNKSKLKKEVEKIAKDINVDVKDAKLNIGGSGISVIKEESGLKLNIEKSIKSFEKEIVKGIFKEKLVVNVVEPKIKEEQLKDIDTVLGSYSTRFDSGIAGRSENIRISADRTSNVLLMPGETYSYNNQTGERTISNGYKNAPVIVQGVVQEGIGGGVCQVSSTLYNSVLYSGLEIVNIQNHTIPSSYVGKGRDATVADGGIDFVFKNNFKSPVYVRNYVSGNIVTCQIFGSSKDKQNIEIVTNIEGSSQAPVKKVDDPTLPKGKEQVLERGRNSYTVSTYRVYKDSNGNVIKKVRVHKSYYPKKQEVIAIGTKEEVKQEAPVESSPESTPQNPPQNQPKPETPNTGEQGGDTDEKPAESTDQQTKVE</sequence>
<keyword evidence="1" id="KW-0732">Signal</keyword>
<dbReference type="Pfam" id="PF04294">
    <property type="entry name" value="VanW"/>
    <property type="match status" value="1"/>
</dbReference>
<keyword evidence="3" id="KW-0472">Membrane</keyword>
<evidence type="ECO:0000256" key="3">
    <source>
        <dbReference type="SAM" id="Phobius"/>
    </source>
</evidence>
<keyword evidence="3" id="KW-0812">Transmembrane</keyword>
<evidence type="ECO:0000313" key="5">
    <source>
        <dbReference type="EMBL" id="SHG86276.1"/>
    </source>
</evidence>
<dbReference type="SMART" id="SM01208">
    <property type="entry name" value="G5"/>
    <property type="match status" value="1"/>
</dbReference>
<dbReference type="InterPro" id="IPR007391">
    <property type="entry name" value="Vancomycin_resist_VanW"/>
</dbReference>
<feature type="compositionally biased region" description="Basic and acidic residues" evidence="2">
    <location>
        <begin position="480"/>
        <end position="495"/>
    </location>
</feature>
<dbReference type="EMBL" id="FQWX01000009">
    <property type="protein sequence ID" value="SHG86276.1"/>
    <property type="molecule type" value="Genomic_DNA"/>
</dbReference>
<dbReference type="PANTHER" id="PTHR35788">
    <property type="entry name" value="EXPORTED PROTEIN-RELATED"/>
    <property type="match status" value="1"/>
</dbReference>
<accession>A0A1M5N9L2</accession>
<keyword evidence="3" id="KW-1133">Transmembrane helix</keyword>
<feature type="compositionally biased region" description="Pro residues" evidence="2">
    <location>
        <begin position="459"/>
        <end position="469"/>
    </location>
</feature>
<evidence type="ECO:0000256" key="1">
    <source>
        <dbReference type="ARBA" id="ARBA00022729"/>
    </source>
</evidence>
<feature type="region of interest" description="Disordered" evidence="2">
    <location>
        <begin position="440"/>
        <end position="495"/>
    </location>
</feature>
<dbReference type="Gene3D" id="2.20.230.10">
    <property type="entry name" value="Resuscitation-promoting factor rpfb"/>
    <property type="match status" value="1"/>
</dbReference>
<dbReference type="Proteomes" id="UP000243255">
    <property type="component" value="Unassembled WGS sequence"/>
</dbReference>
<dbReference type="OrthoDB" id="9797191at2"/>
<dbReference type="PROSITE" id="PS51109">
    <property type="entry name" value="G5"/>
    <property type="match status" value="1"/>
</dbReference>
<dbReference type="Pfam" id="PF07501">
    <property type="entry name" value="G5"/>
    <property type="match status" value="1"/>
</dbReference>
<feature type="transmembrane region" description="Helical" evidence="3">
    <location>
        <begin position="7"/>
        <end position="28"/>
    </location>
</feature>
<reference evidence="6" key="1">
    <citation type="submission" date="2016-11" db="EMBL/GenBank/DDBJ databases">
        <authorList>
            <person name="Varghese N."/>
            <person name="Submissions S."/>
        </authorList>
    </citation>
    <scope>NUCLEOTIDE SEQUENCE [LARGE SCALE GENOMIC DNA]</scope>
    <source>
        <strain evidence="6">DSM 2635</strain>
    </source>
</reference>
<dbReference type="AlphaFoldDB" id="A0A1M5N9L2"/>
<name>A0A1M5N9L2_9FIRM</name>
<evidence type="ECO:0000256" key="2">
    <source>
        <dbReference type="SAM" id="MobiDB-lite"/>
    </source>
</evidence>
<dbReference type="Pfam" id="PF12229">
    <property type="entry name" value="PG_binding_4"/>
    <property type="match status" value="1"/>
</dbReference>
<keyword evidence="6" id="KW-1185">Reference proteome</keyword>
<gene>
    <name evidence="5" type="ORF">SAMN04488530_10964</name>
</gene>
<dbReference type="STRING" id="1121321.SAMN04488530_10964"/>
<evidence type="ECO:0000259" key="4">
    <source>
        <dbReference type="PROSITE" id="PS51109"/>
    </source>
</evidence>
<feature type="domain" description="G5" evidence="4">
    <location>
        <begin position="361"/>
        <end position="442"/>
    </location>
</feature>
<dbReference type="InterPro" id="IPR011098">
    <property type="entry name" value="G5_dom"/>
</dbReference>
<organism evidence="5 6">
    <name type="scientific">Asaccharospora irregularis DSM 2635</name>
    <dbReference type="NCBI Taxonomy" id="1121321"/>
    <lineage>
        <taxon>Bacteria</taxon>
        <taxon>Bacillati</taxon>
        <taxon>Bacillota</taxon>
        <taxon>Clostridia</taxon>
        <taxon>Peptostreptococcales</taxon>
        <taxon>Peptostreptococcaceae</taxon>
        <taxon>Asaccharospora</taxon>
    </lineage>
</organism>
<dbReference type="InterPro" id="IPR022029">
    <property type="entry name" value="YoaR-like_PG-bd"/>
</dbReference>
<evidence type="ECO:0000313" key="6">
    <source>
        <dbReference type="Proteomes" id="UP000243255"/>
    </source>
</evidence>